<accession>A0A5C6CAG7</accession>
<dbReference type="AlphaFoldDB" id="A0A5C6CAG7"/>
<dbReference type="OrthoDB" id="9816564at2"/>
<dbReference type="Pfam" id="PF13692">
    <property type="entry name" value="Glyco_trans_1_4"/>
    <property type="match status" value="1"/>
</dbReference>
<evidence type="ECO:0008006" key="3">
    <source>
        <dbReference type="Google" id="ProtNLM"/>
    </source>
</evidence>
<dbReference type="SUPFAM" id="SSF53756">
    <property type="entry name" value="UDP-Glycosyltransferase/glycogen phosphorylase"/>
    <property type="match status" value="1"/>
</dbReference>
<dbReference type="Gene3D" id="3.40.50.2000">
    <property type="entry name" value="Glycogen Phosphorylase B"/>
    <property type="match status" value="1"/>
</dbReference>
<reference evidence="1 2" key="1">
    <citation type="submission" date="2019-02" db="EMBL/GenBank/DDBJ databases">
        <title>Deep-cultivation of Planctomycetes and their phenomic and genomic characterization uncovers novel biology.</title>
        <authorList>
            <person name="Wiegand S."/>
            <person name="Jogler M."/>
            <person name="Boedeker C."/>
            <person name="Pinto D."/>
            <person name="Vollmers J."/>
            <person name="Rivas-Marin E."/>
            <person name="Kohn T."/>
            <person name="Peeters S.H."/>
            <person name="Heuer A."/>
            <person name="Rast P."/>
            <person name="Oberbeckmann S."/>
            <person name="Bunk B."/>
            <person name="Jeske O."/>
            <person name="Meyerdierks A."/>
            <person name="Storesund J.E."/>
            <person name="Kallscheuer N."/>
            <person name="Luecker S."/>
            <person name="Lage O.M."/>
            <person name="Pohl T."/>
            <person name="Merkel B.J."/>
            <person name="Hornburger P."/>
            <person name="Mueller R.-W."/>
            <person name="Bruemmer F."/>
            <person name="Labrenz M."/>
            <person name="Spormann A.M."/>
            <person name="Op Den Camp H."/>
            <person name="Overmann J."/>
            <person name="Amann R."/>
            <person name="Jetten M.S.M."/>
            <person name="Mascher T."/>
            <person name="Medema M.H."/>
            <person name="Devos D.P."/>
            <person name="Kaster A.-K."/>
            <person name="Ovreas L."/>
            <person name="Rohde M."/>
            <person name="Galperin M.Y."/>
            <person name="Jogler C."/>
        </authorList>
    </citation>
    <scope>NUCLEOTIDE SEQUENCE [LARGE SCALE GENOMIC DNA]</scope>
    <source>
        <strain evidence="1 2">Pla52o</strain>
    </source>
</reference>
<sequence length="390" mass="43475">MNRLLVFSDDWGRHPSSCQHLISQLLPTIEVTWVNTIGMRPPRLDRLTLSRGAGKLREWAAMHREDTAAELPTNLTLRSPRMWPWMSHRWDRALNARLLSRQLHDDAQDAIAITTIPITADLIGRLPVRRWVYYCVDDFSVWPGLSAAAMREMEQTLIAGVDRVVAVSDPLAAAIRPRHAHVSVLTHGVDSSFWAHPTCAPPAAIEHLPTPLAVFWGVVDRRMNADWVLGLADALRDRGAAGTIVLAGPQQDPDPRLLTHPRIAAIGPLAFEQLPALAQAARVLIMPYADLPVTRAMQPLKLKEYLATMLPVVAADLPAVVPWQDCLKMVDDEASFVAATLDWMMGNEQTGDASRDSDPLTQLDRRRQRLASEDWQSKAERFGEYVFASA</sequence>
<dbReference type="RefSeq" id="WP_146596298.1">
    <property type="nucleotide sequence ID" value="NZ_SJPT01000007.1"/>
</dbReference>
<dbReference type="EMBL" id="SJPT01000007">
    <property type="protein sequence ID" value="TWU21208.1"/>
    <property type="molecule type" value="Genomic_DNA"/>
</dbReference>
<dbReference type="Proteomes" id="UP000316304">
    <property type="component" value="Unassembled WGS sequence"/>
</dbReference>
<evidence type="ECO:0000313" key="2">
    <source>
        <dbReference type="Proteomes" id="UP000316304"/>
    </source>
</evidence>
<dbReference type="Gene3D" id="3.40.50.11010">
    <property type="match status" value="1"/>
</dbReference>
<comment type="caution">
    <text evidence="1">The sequence shown here is derived from an EMBL/GenBank/DDBJ whole genome shotgun (WGS) entry which is preliminary data.</text>
</comment>
<protein>
    <recommendedName>
        <fullName evidence="3">Teichuronic acid biosynthesis glycosyltransferase TuaH</fullName>
    </recommendedName>
</protein>
<keyword evidence="2" id="KW-1185">Reference proteome</keyword>
<name>A0A5C6CAG7_9BACT</name>
<gene>
    <name evidence="1" type="ORF">Pla52o_42420</name>
</gene>
<proteinExistence type="predicted"/>
<evidence type="ECO:0000313" key="1">
    <source>
        <dbReference type="EMBL" id="TWU21208.1"/>
    </source>
</evidence>
<organism evidence="1 2">
    <name type="scientific">Novipirellula galeiformis</name>
    <dbReference type="NCBI Taxonomy" id="2528004"/>
    <lineage>
        <taxon>Bacteria</taxon>
        <taxon>Pseudomonadati</taxon>
        <taxon>Planctomycetota</taxon>
        <taxon>Planctomycetia</taxon>
        <taxon>Pirellulales</taxon>
        <taxon>Pirellulaceae</taxon>
        <taxon>Novipirellula</taxon>
    </lineage>
</organism>